<evidence type="ECO:0000313" key="3">
    <source>
        <dbReference type="Proteomes" id="UP000594454"/>
    </source>
</evidence>
<evidence type="ECO:0000259" key="1">
    <source>
        <dbReference type="PROSITE" id="PS50878"/>
    </source>
</evidence>
<dbReference type="GO" id="GO:0071897">
    <property type="term" value="P:DNA biosynthetic process"/>
    <property type="evidence" value="ECO:0007669"/>
    <property type="project" value="UniProtKB-ARBA"/>
</dbReference>
<dbReference type="AlphaFoldDB" id="A0A7R8URN2"/>
<dbReference type="PROSITE" id="PS50878">
    <property type="entry name" value="RT_POL"/>
    <property type="match status" value="1"/>
</dbReference>
<dbReference type="Proteomes" id="UP000594454">
    <property type="component" value="Chromosome 3"/>
</dbReference>
<dbReference type="PANTHER" id="PTHR33332">
    <property type="entry name" value="REVERSE TRANSCRIPTASE DOMAIN-CONTAINING PROTEIN"/>
    <property type="match status" value="1"/>
</dbReference>
<proteinExistence type="predicted"/>
<keyword evidence="3" id="KW-1185">Reference proteome</keyword>
<dbReference type="InterPro" id="IPR043502">
    <property type="entry name" value="DNA/RNA_pol_sf"/>
</dbReference>
<sequence>MVTGLIEHAIHGKGSTSKYCVVVTLDVRNAFNSVNWHLIRESLAKIGIPAFLAAIVNSCLQERRLWYDTDDGLQEYAISAGVPQGSVLSLLLGNIMYNDILNLNLPEEATMVGCADGKHLEDAELYSCEAISAVKGWLESSGLTLAKEKTEVVLITKYRKINFPRIQIENHITTSKSAIKYLGVMIDGKLSYKQHVQ</sequence>
<dbReference type="InParanoid" id="A0A7R8URN2"/>
<gene>
    <name evidence="2" type="ORF">HERILL_LOCUS7694</name>
</gene>
<feature type="domain" description="Reverse transcriptase" evidence="1">
    <location>
        <begin position="1"/>
        <end position="186"/>
    </location>
</feature>
<reference evidence="2 3" key="1">
    <citation type="submission" date="2020-11" db="EMBL/GenBank/DDBJ databases">
        <authorList>
            <person name="Wallbank WR R."/>
            <person name="Pardo Diaz C."/>
            <person name="Kozak K."/>
            <person name="Martin S."/>
            <person name="Jiggins C."/>
            <person name="Moest M."/>
            <person name="Warren A I."/>
            <person name="Generalovic N T."/>
            <person name="Byers J.R.P. K."/>
            <person name="Montejo-Kovacevich G."/>
            <person name="Yen C E."/>
        </authorList>
    </citation>
    <scope>NUCLEOTIDE SEQUENCE [LARGE SCALE GENOMIC DNA]</scope>
</reference>
<accession>A0A7R8URN2</accession>
<dbReference type="SUPFAM" id="SSF56672">
    <property type="entry name" value="DNA/RNA polymerases"/>
    <property type="match status" value="1"/>
</dbReference>
<dbReference type="Pfam" id="PF00078">
    <property type="entry name" value="RVT_1"/>
    <property type="match status" value="1"/>
</dbReference>
<name>A0A7R8URN2_HERIL</name>
<protein>
    <recommendedName>
        <fullName evidence="1">Reverse transcriptase domain-containing protein</fullName>
    </recommendedName>
</protein>
<evidence type="ECO:0000313" key="2">
    <source>
        <dbReference type="EMBL" id="CAD7084818.1"/>
    </source>
</evidence>
<organism evidence="2 3">
    <name type="scientific">Hermetia illucens</name>
    <name type="common">Black soldier fly</name>
    <dbReference type="NCBI Taxonomy" id="343691"/>
    <lineage>
        <taxon>Eukaryota</taxon>
        <taxon>Metazoa</taxon>
        <taxon>Ecdysozoa</taxon>
        <taxon>Arthropoda</taxon>
        <taxon>Hexapoda</taxon>
        <taxon>Insecta</taxon>
        <taxon>Pterygota</taxon>
        <taxon>Neoptera</taxon>
        <taxon>Endopterygota</taxon>
        <taxon>Diptera</taxon>
        <taxon>Brachycera</taxon>
        <taxon>Stratiomyomorpha</taxon>
        <taxon>Stratiomyidae</taxon>
        <taxon>Hermetiinae</taxon>
        <taxon>Hermetia</taxon>
    </lineage>
</organism>
<dbReference type="InterPro" id="IPR000477">
    <property type="entry name" value="RT_dom"/>
</dbReference>
<dbReference type="EMBL" id="LR899011">
    <property type="protein sequence ID" value="CAD7084818.1"/>
    <property type="molecule type" value="Genomic_DNA"/>
</dbReference>